<dbReference type="RefSeq" id="WP_269331212.1">
    <property type="nucleotide sequence ID" value="NZ_JAMZFT010000001.1"/>
</dbReference>
<dbReference type="GO" id="GO:0009294">
    <property type="term" value="P:DNA-mediated transformation"/>
    <property type="evidence" value="ECO:0007669"/>
    <property type="project" value="InterPro"/>
</dbReference>
<evidence type="ECO:0000259" key="3">
    <source>
        <dbReference type="Pfam" id="PF17782"/>
    </source>
</evidence>
<dbReference type="InterPro" id="IPR036388">
    <property type="entry name" value="WH-like_DNA-bd_sf"/>
</dbReference>
<dbReference type="Pfam" id="PF02481">
    <property type="entry name" value="DNA_processg_A"/>
    <property type="match status" value="1"/>
</dbReference>
<protein>
    <submittedName>
        <fullName evidence="4">DNA-processing protein DprA</fullName>
    </submittedName>
</protein>
<dbReference type="SUPFAM" id="SSF102405">
    <property type="entry name" value="MCP/YpsA-like"/>
    <property type="match status" value="1"/>
</dbReference>
<evidence type="ECO:0000313" key="4">
    <source>
        <dbReference type="EMBL" id="MCP1335263.1"/>
    </source>
</evidence>
<sequence length="375" mass="39391">MTPLPVSPPRTEAERIDWLRLIRSENVGPVTFVQLLRHYGSAGAALAALPKLAERGGMARRIRIAEAGEARRELDAAAEAGAEMLCLGAATYPRLLALIDAPPPVLWARGHVHLLSDPAVAIVGARNASAAGQRMAQQIAAGLGESRVVVASGLARGIDTAAHRASLATGTVAVLAGGVDDIYPPENAGLYAELAETGCILSEMPMGMKPQGRHFPRRNRIISGLSYGTVVIEAARQSGSLTTARFAADQGREVMAVPGSPLDPRCQGSNRLLREGATLVQSADDVLDTLRPVMGGSMTEPDSREPLLPFPAPPAEETLSDARAAVTSLLGPTPVDIDTLVRMSGLTPPVVSMILLELELAGRLERHAGHQVSLI</sequence>
<dbReference type="Proteomes" id="UP001055804">
    <property type="component" value="Unassembled WGS sequence"/>
</dbReference>
<dbReference type="InterPro" id="IPR003488">
    <property type="entry name" value="DprA"/>
</dbReference>
<dbReference type="AlphaFoldDB" id="A0A9J6PF67"/>
<name>A0A9J6PF67_9PROT</name>
<feature type="domain" description="Smf/DprA SLOG" evidence="2">
    <location>
        <begin position="84"/>
        <end position="290"/>
    </location>
</feature>
<dbReference type="EMBL" id="JAMZFT010000001">
    <property type="protein sequence ID" value="MCP1335263.1"/>
    <property type="molecule type" value="Genomic_DNA"/>
</dbReference>
<comment type="similarity">
    <text evidence="1">Belongs to the DprA/Smf family.</text>
</comment>
<dbReference type="InterPro" id="IPR041614">
    <property type="entry name" value="DprA_WH"/>
</dbReference>
<proteinExistence type="inferred from homology"/>
<dbReference type="InterPro" id="IPR057666">
    <property type="entry name" value="DrpA_SLOG"/>
</dbReference>
<feature type="domain" description="DprA winged helix" evidence="3">
    <location>
        <begin position="311"/>
        <end position="369"/>
    </location>
</feature>
<organism evidence="4 5">
    <name type="scientific">Futiania mangrovi</name>
    <dbReference type="NCBI Taxonomy" id="2959716"/>
    <lineage>
        <taxon>Bacteria</taxon>
        <taxon>Pseudomonadati</taxon>
        <taxon>Pseudomonadota</taxon>
        <taxon>Alphaproteobacteria</taxon>
        <taxon>Futianiales</taxon>
        <taxon>Futianiaceae</taxon>
        <taxon>Futiania</taxon>
    </lineage>
</organism>
<dbReference type="Pfam" id="PF17782">
    <property type="entry name" value="WHD_DprA"/>
    <property type="match status" value="1"/>
</dbReference>
<dbReference type="Pfam" id="PF21102">
    <property type="entry name" value="DprA_N"/>
    <property type="match status" value="1"/>
</dbReference>
<dbReference type="PANTHER" id="PTHR43022">
    <property type="entry name" value="PROTEIN SMF"/>
    <property type="match status" value="1"/>
</dbReference>
<comment type="caution">
    <text evidence="4">The sequence shown here is derived from an EMBL/GenBank/DDBJ whole genome shotgun (WGS) entry which is preliminary data.</text>
</comment>
<dbReference type="PANTHER" id="PTHR43022:SF1">
    <property type="entry name" value="PROTEIN SMF"/>
    <property type="match status" value="1"/>
</dbReference>
<evidence type="ECO:0000313" key="5">
    <source>
        <dbReference type="Proteomes" id="UP001055804"/>
    </source>
</evidence>
<evidence type="ECO:0000256" key="1">
    <source>
        <dbReference type="ARBA" id="ARBA00006525"/>
    </source>
</evidence>
<evidence type="ECO:0000259" key="2">
    <source>
        <dbReference type="Pfam" id="PF02481"/>
    </source>
</evidence>
<reference evidence="4" key="1">
    <citation type="submission" date="2022-06" db="EMBL/GenBank/DDBJ databases">
        <title>Isolation and Genomics of Futiania mangrovii gen. nov., sp. nov., a Rare and Metabolically-versatile member in the Class Alphaproteobacteria.</title>
        <authorList>
            <person name="Liu L."/>
            <person name="Huang W.-C."/>
            <person name="Pan J."/>
            <person name="Li J."/>
            <person name="Huang Y."/>
            <person name="Du H."/>
            <person name="Liu Y."/>
            <person name="Li M."/>
        </authorList>
    </citation>
    <scope>NUCLEOTIDE SEQUENCE</scope>
    <source>
        <strain evidence="4">FT118</strain>
    </source>
</reference>
<dbReference type="NCBIfam" id="TIGR00732">
    <property type="entry name" value="dprA"/>
    <property type="match status" value="1"/>
</dbReference>
<dbReference type="Gene3D" id="1.10.10.10">
    <property type="entry name" value="Winged helix-like DNA-binding domain superfamily/Winged helix DNA-binding domain"/>
    <property type="match status" value="1"/>
</dbReference>
<keyword evidence="5" id="KW-1185">Reference proteome</keyword>
<accession>A0A9J6PF67</accession>
<gene>
    <name evidence="4" type="primary">dprA</name>
    <name evidence="4" type="ORF">NJQ99_02470</name>
</gene>
<dbReference type="Gene3D" id="3.40.50.450">
    <property type="match status" value="1"/>
</dbReference>